<accession>A0A8K1LNW3</accession>
<organism evidence="1 2">
    <name type="scientific">Zosterops borbonicus</name>
    <dbReference type="NCBI Taxonomy" id="364589"/>
    <lineage>
        <taxon>Eukaryota</taxon>
        <taxon>Metazoa</taxon>
        <taxon>Chordata</taxon>
        <taxon>Craniata</taxon>
        <taxon>Vertebrata</taxon>
        <taxon>Euteleostomi</taxon>
        <taxon>Archelosauria</taxon>
        <taxon>Archosauria</taxon>
        <taxon>Dinosauria</taxon>
        <taxon>Saurischia</taxon>
        <taxon>Theropoda</taxon>
        <taxon>Coelurosauria</taxon>
        <taxon>Aves</taxon>
        <taxon>Neognathae</taxon>
        <taxon>Neoaves</taxon>
        <taxon>Telluraves</taxon>
        <taxon>Australaves</taxon>
        <taxon>Passeriformes</taxon>
        <taxon>Sylvioidea</taxon>
        <taxon>Zosteropidae</taxon>
        <taxon>Zosterops</taxon>
    </lineage>
</organism>
<gene>
    <name evidence="1" type="ORF">HGM15179_005875</name>
</gene>
<name>A0A8K1LNW3_9PASS</name>
<sequence length="70" mass="7738">MTAAPEGDAFRRDCVAAEMTQEVTVVKSVPWEGRLKFLRTANSKNGDLPLPSLVKREAKLPGLELGLELW</sequence>
<reference evidence="1" key="1">
    <citation type="submission" date="2019-04" db="EMBL/GenBank/DDBJ databases">
        <title>Genome assembly of Zosterops borbonicus 15179.</title>
        <authorList>
            <person name="Leroy T."/>
            <person name="Anselmetti Y."/>
            <person name="Tilak M.-K."/>
            <person name="Nabholz B."/>
        </authorList>
    </citation>
    <scope>NUCLEOTIDE SEQUENCE</scope>
    <source>
        <strain evidence="1">HGM_15179</strain>
        <tissue evidence="1">Muscle</tissue>
    </source>
</reference>
<evidence type="ECO:0000313" key="1">
    <source>
        <dbReference type="EMBL" id="TRZ21245.1"/>
    </source>
</evidence>
<comment type="caution">
    <text evidence="1">The sequence shown here is derived from an EMBL/GenBank/DDBJ whole genome shotgun (WGS) entry which is preliminary data.</text>
</comment>
<evidence type="ECO:0000313" key="2">
    <source>
        <dbReference type="Proteomes" id="UP000796761"/>
    </source>
</evidence>
<dbReference type="Proteomes" id="UP000796761">
    <property type="component" value="Unassembled WGS sequence"/>
</dbReference>
<proteinExistence type="predicted"/>
<protein>
    <submittedName>
        <fullName evidence="1">Uncharacterized protein</fullName>
    </submittedName>
</protein>
<dbReference type="OrthoDB" id="10558748at2759"/>
<keyword evidence="2" id="KW-1185">Reference proteome</keyword>
<dbReference type="AlphaFoldDB" id="A0A8K1LNW3"/>
<dbReference type="EMBL" id="SWJQ01000129">
    <property type="protein sequence ID" value="TRZ21245.1"/>
    <property type="molecule type" value="Genomic_DNA"/>
</dbReference>